<dbReference type="Gene3D" id="1.20.1250.20">
    <property type="entry name" value="MFS general substrate transporter like domains"/>
    <property type="match status" value="1"/>
</dbReference>
<dbReference type="InterPro" id="IPR036259">
    <property type="entry name" value="MFS_trans_sf"/>
</dbReference>
<feature type="transmembrane region" description="Helical" evidence="4">
    <location>
        <begin position="384"/>
        <end position="403"/>
    </location>
</feature>
<reference evidence="5 6" key="1">
    <citation type="submission" date="2019-08" db="EMBL/GenBank/DDBJ databases">
        <authorList>
            <person name="Peeters C."/>
        </authorList>
    </citation>
    <scope>NUCLEOTIDE SEQUENCE [LARGE SCALE GENOMIC DNA]</scope>
    <source>
        <strain evidence="5 6">LMG 20603</strain>
    </source>
</reference>
<evidence type="ECO:0000313" key="5">
    <source>
        <dbReference type="EMBL" id="VVE90459.1"/>
    </source>
</evidence>
<dbReference type="AlphaFoldDB" id="A0A5E5BXC9"/>
<dbReference type="GO" id="GO:0022857">
    <property type="term" value="F:transmembrane transporter activity"/>
    <property type="evidence" value="ECO:0007669"/>
    <property type="project" value="InterPro"/>
</dbReference>
<protein>
    <submittedName>
        <fullName evidence="5">MFS transporter</fullName>
    </submittedName>
</protein>
<keyword evidence="2 4" id="KW-1133">Transmembrane helix</keyword>
<feature type="transmembrane region" description="Helical" evidence="4">
    <location>
        <begin position="36"/>
        <end position="59"/>
    </location>
</feature>
<feature type="transmembrane region" description="Helical" evidence="4">
    <location>
        <begin position="188"/>
        <end position="206"/>
    </location>
</feature>
<feature type="transmembrane region" description="Helical" evidence="4">
    <location>
        <begin position="71"/>
        <end position="90"/>
    </location>
</feature>
<feature type="transmembrane region" description="Helical" evidence="4">
    <location>
        <begin position="234"/>
        <end position="253"/>
    </location>
</feature>
<dbReference type="Proteomes" id="UP000382040">
    <property type="component" value="Unassembled WGS sequence"/>
</dbReference>
<keyword evidence="3 4" id="KW-0472">Membrane</keyword>
<feature type="transmembrane region" description="Helical" evidence="4">
    <location>
        <begin position="291"/>
        <end position="311"/>
    </location>
</feature>
<keyword evidence="6" id="KW-1185">Reference proteome</keyword>
<feature type="transmembrane region" description="Helical" evidence="4">
    <location>
        <begin position="351"/>
        <end position="372"/>
    </location>
</feature>
<dbReference type="PANTHER" id="PTHR11360:SF308">
    <property type="entry name" value="BLL3089 PROTEIN"/>
    <property type="match status" value="1"/>
</dbReference>
<dbReference type="InterPro" id="IPR050327">
    <property type="entry name" value="Proton-linked_MCT"/>
</dbReference>
<evidence type="ECO:0000256" key="2">
    <source>
        <dbReference type="ARBA" id="ARBA00022989"/>
    </source>
</evidence>
<gene>
    <name evidence="5" type="ORF">PBR20603_04444</name>
</gene>
<feature type="transmembrane region" description="Helical" evidence="4">
    <location>
        <begin position="317"/>
        <end position="339"/>
    </location>
</feature>
<feature type="transmembrane region" description="Helical" evidence="4">
    <location>
        <begin position="102"/>
        <end position="121"/>
    </location>
</feature>
<keyword evidence="1 4" id="KW-0812">Transmembrane</keyword>
<evidence type="ECO:0000256" key="3">
    <source>
        <dbReference type="ARBA" id="ARBA00023136"/>
    </source>
</evidence>
<dbReference type="Pfam" id="PF07690">
    <property type="entry name" value="MFS_1"/>
    <property type="match status" value="1"/>
</dbReference>
<sequence length="423" mass="44775">MPRLYQEMTPAHHADLVFANRSRGVIATSPSAMPTVITLGLAQLINWGVSFYLPGAFAWRIAQSTGWPPTWVFAGPSLAMLVMAAVSPLSGRWLERLGGRRVMCAGTLICSAGCATLATSTTLVQCYAAWCLLGIGMRLSLYDAAFATLAALYGPAARRPMTQITLMGGLATTVFWPLGNWLGDTWGWRIGVFVYGVIGLLAWALLRSLPPTPCRTLSANAQRQTRSPLPWTPGLLYGAVMALAAILSSGLAAHLTSLLGAHGLPVGLAALWGLGQVCARTLEWLQPRQASAIKLNLVVGCGLPLCFALGLAGMSSVYVAGVFIFTYGALNGLATLLRASLPLELFAHDAYAHALGTLLTPAFALSAAAPWAYAVVREHWGDTAILRVSFVIGLLMAGVALTLRRLAPPVPAPQTLAETRSRS</sequence>
<accession>A0A5E5BXC9</accession>
<dbReference type="RefSeq" id="WP_217425988.1">
    <property type="nucleotide sequence ID" value="NZ_CABPST010000016.1"/>
</dbReference>
<evidence type="ECO:0000256" key="1">
    <source>
        <dbReference type="ARBA" id="ARBA00022692"/>
    </source>
</evidence>
<organism evidence="5 6">
    <name type="scientific">Pandoraea bronchicola</name>
    <dbReference type="NCBI Taxonomy" id="2508287"/>
    <lineage>
        <taxon>Bacteria</taxon>
        <taxon>Pseudomonadati</taxon>
        <taxon>Pseudomonadota</taxon>
        <taxon>Betaproteobacteria</taxon>
        <taxon>Burkholderiales</taxon>
        <taxon>Burkholderiaceae</taxon>
        <taxon>Pandoraea</taxon>
    </lineage>
</organism>
<feature type="transmembrane region" description="Helical" evidence="4">
    <location>
        <begin position="164"/>
        <end position="182"/>
    </location>
</feature>
<dbReference type="PANTHER" id="PTHR11360">
    <property type="entry name" value="MONOCARBOXYLATE TRANSPORTER"/>
    <property type="match status" value="1"/>
</dbReference>
<evidence type="ECO:0000313" key="6">
    <source>
        <dbReference type="Proteomes" id="UP000382040"/>
    </source>
</evidence>
<dbReference type="InterPro" id="IPR011701">
    <property type="entry name" value="MFS"/>
</dbReference>
<dbReference type="EMBL" id="CABPST010000016">
    <property type="protein sequence ID" value="VVE90459.1"/>
    <property type="molecule type" value="Genomic_DNA"/>
</dbReference>
<feature type="transmembrane region" description="Helical" evidence="4">
    <location>
        <begin position="259"/>
        <end position="279"/>
    </location>
</feature>
<name>A0A5E5BXC9_9BURK</name>
<dbReference type="SUPFAM" id="SSF103473">
    <property type="entry name" value="MFS general substrate transporter"/>
    <property type="match status" value="1"/>
</dbReference>
<evidence type="ECO:0000256" key="4">
    <source>
        <dbReference type="SAM" id="Phobius"/>
    </source>
</evidence>
<proteinExistence type="predicted"/>